<dbReference type="AlphaFoldDB" id="X1K204"/>
<keyword evidence="5 9" id="KW-0812">Transmembrane</keyword>
<proteinExistence type="inferred from homology"/>
<comment type="subcellular location">
    <subcellularLocation>
        <location evidence="1">Cell membrane</location>
        <topology evidence="1">Multi-pass membrane protein</topology>
    </subcellularLocation>
</comment>
<feature type="transmembrane region" description="Helical" evidence="9">
    <location>
        <begin position="78"/>
        <end position="98"/>
    </location>
</feature>
<evidence type="ECO:0000256" key="9">
    <source>
        <dbReference type="SAM" id="Phobius"/>
    </source>
</evidence>
<keyword evidence="8 9" id="KW-0472">Membrane</keyword>
<name>X1K204_9ZZZZ</name>
<sequence length="108" mass="12049">MSGFTTTGATILEEIEELPKSVLLWRSLTQWLGGMGVIALFIAILPKLAVGGSQLFEREFPGPLPERLRPRIKTTARILWTIYVAFTAAEIALLYFLAKLHLFDSICV</sequence>
<keyword evidence="3" id="KW-0813">Transport</keyword>
<dbReference type="GO" id="GO:0008324">
    <property type="term" value="F:monoatomic cation transmembrane transporter activity"/>
    <property type="evidence" value="ECO:0007669"/>
    <property type="project" value="InterPro"/>
</dbReference>
<evidence type="ECO:0000256" key="2">
    <source>
        <dbReference type="ARBA" id="ARBA00009137"/>
    </source>
</evidence>
<organism evidence="10">
    <name type="scientific">marine sediment metagenome</name>
    <dbReference type="NCBI Taxonomy" id="412755"/>
    <lineage>
        <taxon>unclassified sequences</taxon>
        <taxon>metagenomes</taxon>
        <taxon>ecological metagenomes</taxon>
    </lineage>
</organism>
<dbReference type="GO" id="GO:0030001">
    <property type="term" value="P:metal ion transport"/>
    <property type="evidence" value="ECO:0007669"/>
    <property type="project" value="UniProtKB-ARBA"/>
</dbReference>
<evidence type="ECO:0000256" key="3">
    <source>
        <dbReference type="ARBA" id="ARBA00022448"/>
    </source>
</evidence>
<evidence type="ECO:0008006" key="11">
    <source>
        <dbReference type="Google" id="ProtNLM"/>
    </source>
</evidence>
<gene>
    <name evidence="10" type="ORF">S06H3_05040</name>
</gene>
<reference evidence="10" key="1">
    <citation type="journal article" date="2014" name="Front. Microbiol.">
        <title>High frequency of phylogenetically diverse reductive dehalogenase-homologous genes in deep subseafloor sedimentary metagenomes.</title>
        <authorList>
            <person name="Kawai M."/>
            <person name="Futagami T."/>
            <person name="Toyoda A."/>
            <person name="Takaki Y."/>
            <person name="Nishi S."/>
            <person name="Hori S."/>
            <person name="Arai W."/>
            <person name="Tsubouchi T."/>
            <person name="Morono Y."/>
            <person name="Uchiyama I."/>
            <person name="Ito T."/>
            <person name="Fujiyama A."/>
            <person name="Inagaki F."/>
            <person name="Takami H."/>
        </authorList>
    </citation>
    <scope>NUCLEOTIDE SEQUENCE</scope>
    <source>
        <strain evidence="10">Expedition CK06-06</strain>
    </source>
</reference>
<dbReference type="PANTHER" id="PTHR32024">
    <property type="entry name" value="TRK SYSTEM POTASSIUM UPTAKE PROTEIN TRKG-RELATED"/>
    <property type="match status" value="1"/>
</dbReference>
<protein>
    <recommendedName>
        <fullName evidence="11">Cation-transporting P-type ATPase C-terminal domain-containing protein</fullName>
    </recommendedName>
</protein>
<feature type="non-terminal residue" evidence="10">
    <location>
        <position position="108"/>
    </location>
</feature>
<dbReference type="InterPro" id="IPR003445">
    <property type="entry name" value="Cat_transpt"/>
</dbReference>
<evidence type="ECO:0000256" key="5">
    <source>
        <dbReference type="ARBA" id="ARBA00022692"/>
    </source>
</evidence>
<evidence type="ECO:0000313" key="10">
    <source>
        <dbReference type="EMBL" id="GAI00553.1"/>
    </source>
</evidence>
<dbReference type="Pfam" id="PF02386">
    <property type="entry name" value="TrkH"/>
    <property type="match status" value="1"/>
</dbReference>
<evidence type="ECO:0000256" key="7">
    <source>
        <dbReference type="ARBA" id="ARBA00023065"/>
    </source>
</evidence>
<evidence type="ECO:0000256" key="6">
    <source>
        <dbReference type="ARBA" id="ARBA00022989"/>
    </source>
</evidence>
<keyword evidence="6 9" id="KW-1133">Transmembrane helix</keyword>
<evidence type="ECO:0000256" key="1">
    <source>
        <dbReference type="ARBA" id="ARBA00004651"/>
    </source>
</evidence>
<evidence type="ECO:0000256" key="4">
    <source>
        <dbReference type="ARBA" id="ARBA00022475"/>
    </source>
</evidence>
<feature type="transmembrane region" description="Helical" evidence="9">
    <location>
        <begin position="28"/>
        <end position="50"/>
    </location>
</feature>
<dbReference type="PANTHER" id="PTHR32024:SF2">
    <property type="entry name" value="TRK SYSTEM POTASSIUM UPTAKE PROTEIN TRKG-RELATED"/>
    <property type="match status" value="1"/>
</dbReference>
<dbReference type="EMBL" id="BARV01001829">
    <property type="protein sequence ID" value="GAI00553.1"/>
    <property type="molecule type" value="Genomic_DNA"/>
</dbReference>
<accession>X1K204</accession>
<dbReference type="GO" id="GO:0005886">
    <property type="term" value="C:plasma membrane"/>
    <property type="evidence" value="ECO:0007669"/>
    <property type="project" value="UniProtKB-SubCell"/>
</dbReference>
<comment type="caution">
    <text evidence="10">The sequence shown here is derived from an EMBL/GenBank/DDBJ whole genome shotgun (WGS) entry which is preliminary data.</text>
</comment>
<evidence type="ECO:0000256" key="8">
    <source>
        <dbReference type="ARBA" id="ARBA00023136"/>
    </source>
</evidence>
<keyword evidence="4" id="KW-1003">Cell membrane</keyword>
<keyword evidence="7" id="KW-0406">Ion transport</keyword>
<comment type="similarity">
    <text evidence="2">Belongs to the TrkH potassium transport family.</text>
</comment>